<dbReference type="PANTHER" id="PTHR30015:SF7">
    <property type="entry name" value="TYPE IV METHYL-DIRECTED RESTRICTION ENZYME ECOKMRR"/>
    <property type="match status" value="1"/>
</dbReference>
<gene>
    <name evidence="4" type="ORF">FIM25_10750</name>
</gene>
<feature type="compositionally biased region" description="Low complexity" evidence="1">
    <location>
        <begin position="122"/>
        <end position="133"/>
    </location>
</feature>
<feature type="domain" description="Restriction endonuclease type IV Mrr" evidence="2">
    <location>
        <begin position="161"/>
        <end position="280"/>
    </location>
</feature>
<evidence type="ECO:0000313" key="5">
    <source>
        <dbReference type="Proteomes" id="UP000321899"/>
    </source>
</evidence>
<dbReference type="InterPro" id="IPR011335">
    <property type="entry name" value="Restrct_endonuc-II-like"/>
</dbReference>
<dbReference type="Proteomes" id="UP000321899">
    <property type="component" value="Unassembled WGS sequence"/>
</dbReference>
<dbReference type="Pfam" id="PF14338">
    <property type="entry name" value="Mrr_N"/>
    <property type="match status" value="1"/>
</dbReference>
<evidence type="ECO:0000259" key="2">
    <source>
        <dbReference type="Pfam" id="PF04471"/>
    </source>
</evidence>
<dbReference type="EMBL" id="VDMB01000013">
    <property type="protein sequence ID" value="TYT74241.1"/>
    <property type="molecule type" value="Genomic_DNA"/>
</dbReference>
<feature type="domain" description="Restriction system protein Mrr-like N-terminal" evidence="3">
    <location>
        <begin position="6"/>
        <end position="91"/>
    </location>
</feature>
<dbReference type="SUPFAM" id="SSF52980">
    <property type="entry name" value="Restriction endonuclease-like"/>
    <property type="match status" value="1"/>
</dbReference>
<dbReference type="OrthoDB" id="9781481at2"/>
<dbReference type="InterPro" id="IPR011856">
    <property type="entry name" value="tRNA_endonuc-like_dom_sf"/>
</dbReference>
<keyword evidence="4" id="KW-0378">Hydrolase</keyword>
<keyword evidence="4" id="KW-0540">Nuclease</keyword>
<proteinExistence type="predicted"/>
<dbReference type="Pfam" id="PF04471">
    <property type="entry name" value="Mrr_cat"/>
    <property type="match status" value="1"/>
</dbReference>
<keyword evidence="4" id="KW-0255">Endonuclease</keyword>
<dbReference type="GO" id="GO:0003677">
    <property type="term" value="F:DNA binding"/>
    <property type="evidence" value="ECO:0007669"/>
    <property type="project" value="InterPro"/>
</dbReference>
<accession>A0A5S5MEU2</accession>
<dbReference type="InterPro" id="IPR007560">
    <property type="entry name" value="Restrct_endonuc_IV_Mrr"/>
</dbReference>
<evidence type="ECO:0000256" key="1">
    <source>
        <dbReference type="SAM" id="MobiDB-lite"/>
    </source>
</evidence>
<dbReference type="RefSeq" id="WP_139449126.1">
    <property type="nucleotide sequence ID" value="NZ_VDMB01000013.1"/>
</dbReference>
<dbReference type="InterPro" id="IPR052906">
    <property type="entry name" value="Type_IV_Methyl-Rstrct_Enzyme"/>
</dbReference>
<dbReference type="InterPro" id="IPR025745">
    <property type="entry name" value="Mrr-like_N_dom"/>
</dbReference>
<dbReference type="SUPFAM" id="SSF56854">
    <property type="entry name" value="Bcl-2 inhibitors of programmed cell death"/>
    <property type="match status" value="1"/>
</dbReference>
<sequence length="306" mass="34075">MPIPDYQTLMLPVLKLAGDKLEHKFTQAVEELADQFDLSQEERNELLPSGSQAVFNNRVGWARSYLKQAGLLESRKRGFFTISPKGIELLKTNPKKIDTSVLEQYPEFIEFKNRKKDKTEGDTSSDTTVEESSMQTPEDALASAYKKLRSAIESEVLSSVKEASPSFFERVVVDLLVTMGYGGNRQDAGKALGKSGDGGIDGIINEDRLGLDVIYIQAKRWEGTVGRPEIQKFAGALQGQRARKGVFITTSSFSKEALEYVSLIESKIILIDGERLSKLMVEHNVGVSTVGQYEVKKLDSDYFDNE</sequence>
<dbReference type="InterPro" id="IPR036834">
    <property type="entry name" value="Bcl-2-like_sf"/>
</dbReference>
<dbReference type="PANTHER" id="PTHR30015">
    <property type="entry name" value="MRR RESTRICTION SYSTEM PROTEIN"/>
    <property type="match status" value="1"/>
</dbReference>
<feature type="region of interest" description="Disordered" evidence="1">
    <location>
        <begin position="113"/>
        <end position="136"/>
    </location>
</feature>
<dbReference type="AlphaFoldDB" id="A0A5S5MEU2"/>
<reference evidence="4 5" key="1">
    <citation type="submission" date="2019-06" db="EMBL/GenBank/DDBJ databases">
        <title>Desulfobotulus mexicanus sp. nov., a novel sulfate-reducing bacterium isolated from the sediment of an alkaline crater lake in Mexico.</title>
        <authorList>
            <person name="Hirschler-Rea A."/>
        </authorList>
    </citation>
    <scope>NUCLEOTIDE SEQUENCE [LARGE SCALE GENOMIC DNA]</scope>
    <source>
        <strain evidence="4 5">PAR22N</strain>
    </source>
</reference>
<protein>
    <submittedName>
        <fullName evidence="4">Restriction endonuclease</fullName>
    </submittedName>
</protein>
<evidence type="ECO:0000259" key="3">
    <source>
        <dbReference type="Pfam" id="PF14338"/>
    </source>
</evidence>
<keyword evidence="5" id="KW-1185">Reference proteome</keyword>
<dbReference type="GO" id="GO:0015666">
    <property type="term" value="F:restriction endodeoxyribonuclease activity"/>
    <property type="evidence" value="ECO:0007669"/>
    <property type="project" value="TreeGrafter"/>
</dbReference>
<name>A0A5S5MEU2_9BACT</name>
<comment type="caution">
    <text evidence="4">The sequence shown here is derived from an EMBL/GenBank/DDBJ whole genome shotgun (WGS) entry which is preliminary data.</text>
</comment>
<dbReference type="Gene3D" id="3.40.1350.10">
    <property type="match status" value="1"/>
</dbReference>
<dbReference type="GO" id="GO:0009307">
    <property type="term" value="P:DNA restriction-modification system"/>
    <property type="evidence" value="ECO:0007669"/>
    <property type="project" value="InterPro"/>
</dbReference>
<organism evidence="4 5">
    <name type="scientific">Desulfobotulus mexicanus</name>
    <dbReference type="NCBI Taxonomy" id="2586642"/>
    <lineage>
        <taxon>Bacteria</taxon>
        <taxon>Pseudomonadati</taxon>
        <taxon>Thermodesulfobacteriota</taxon>
        <taxon>Desulfobacteria</taxon>
        <taxon>Desulfobacterales</taxon>
        <taxon>Desulfobacteraceae</taxon>
        <taxon>Desulfobotulus</taxon>
    </lineage>
</organism>
<evidence type="ECO:0000313" key="4">
    <source>
        <dbReference type="EMBL" id="TYT74241.1"/>
    </source>
</evidence>